<feature type="domain" description="F-box" evidence="1">
    <location>
        <begin position="29"/>
        <end position="49"/>
    </location>
</feature>
<dbReference type="InterPro" id="IPR001810">
    <property type="entry name" value="F-box_dom"/>
</dbReference>
<evidence type="ECO:0000313" key="2">
    <source>
        <dbReference type="EMBL" id="KAF2083905.1"/>
    </source>
</evidence>
<dbReference type="OrthoDB" id="2520703at2759"/>
<dbReference type="Proteomes" id="UP000799776">
    <property type="component" value="Unassembled WGS sequence"/>
</dbReference>
<comment type="caution">
    <text evidence="2">The sequence shown here is derived from an EMBL/GenBank/DDBJ whole genome shotgun (WGS) entry which is preliminary data.</text>
</comment>
<evidence type="ECO:0000259" key="1">
    <source>
        <dbReference type="PROSITE" id="PS50181"/>
    </source>
</evidence>
<name>A0A9P4HLP6_9PEZI</name>
<dbReference type="SUPFAM" id="SSF52047">
    <property type="entry name" value="RNI-like"/>
    <property type="match status" value="1"/>
</dbReference>
<dbReference type="PROSITE" id="PS50181">
    <property type="entry name" value="FBOX"/>
    <property type="match status" value="1"/>
</dbReference>
<evidence type="ECO:0000313" key="3">
    <source>
        <dbReference type="Proteomes" id="UP000799776"/>
    </source>
</evidence>
<dbReference type="EMBL" id="ML978751">
    <property type="protein sequence ID" value="KAF2083905.1"/>
    <property type="molecule type" value="Genomic_DNA"/>
</dbReference>
<accession>A0A9P4HLP6</accession>
<reference evidence="2" key="1">
    <citation type="journal article" date="2020" name="Stud. Mycol.">
        <title>101 Dothideomycetes genomes: a test case for predicting lifestyles and emergence of pathogens.</title>
        <authorList>
            <person name="Haridas S."/>
            <person name="Albert R."/>
            <person name="Binder M."/>
            <person name="Bloem J."/>
            <person name="Labutti K."/>
            <person name="Salamov A."/>
            <person name="Andreopoulos B."/>
            <person name="Baker S."/>
            <person name="Barry K."/>
            <person name="Bills G."/>
            <person name="Bluhm B."/>
            <person name="Cannon C."/>
            <person name="Castanera R."/>
            <person name="Culley D."/>
            <person name="Daum C."/>
            <person name="Ezra D."/>
            <person name="Gonzalez J."/>
            <person name="Henrissat B."/>
            <person name="Kuo A."/>
            <person name="Liang C."/>
            <person name="Lipzen A."/>
            <person name="Lutzoni F."/>
            <person name="Magnuson J."/>
            <person name="Mondo S."/>
            <person name="Nolan M."/>
            <person name="Ohm R."/>
            <person name="Pangilinan J."/>
            <person name="Park H.-J."/>
            <person name="Ramirez L."/>
            <person name="Alfaro M."/>
            <person name="Sun H."/>
            <person name="Tritt A."/>
            <person name="Yoshinaga Y."/>
            <person name="Zwiers L.-H."/>
            <person name="Turgeon B."/>
            <person name="Goodwin S."/>
            <person name="Spatafora J."/>
            <person name="Crous P."/>
            <person name="Grigoriev I."/>
        </authorList>
    </citation>
    <scope>NUCLEOTIDE SEQUENCE</scope>
    <source>
        <strain evidence="2">CBS 121410</strain>
    </source>
</reference>
<proteinExistence type="predicted"/>
<organism evidence="2 3">
    <name type="scientific">Saccharata proteae CBS 121410</name>
    <dbReference type="NCBI Taxonomy" id="1314787"/>
    <lineage>
        <taxon>Eukaryota</taxon>
        <taxon>Fungi</taxon>
        <taxon>Dikarya</taxon>
        <taxon>Ascomycota</taxon>
        <taxon>Pezizomycotina</taxon>
        <taxon>Dothideomycetes</taxon>
        <taxon>Dothideomycetes incertae sedis</taxon>
        <taxon>Botryosphaeriales</taxon>
        <taxon>Saccharataceae</taxon>
        <taxon>Saccharata</taxon>
    </lineage>
</organism>
<protein>
    <recommendedName>
        <fullName evidence="1">F-box domain-containing protein</fullName>
    </recommendedName>
</protein>
<keyword evidence="3" id="KW-1185">Reference proteome</keyword>
<gene>
    <name evidence="2" type="ORF">K490DRAFT_69298</name>
</gene>
<sequence>MADSQQIRKYKSRIPNSMEILQQARRGQVITLESLPTEIIERILSYLRPGLDEIVSHRSGLDSSSDSDSAFKEVGHLQQTLRASSRLRAISERVVYRGVFLNDTQDENGSLFLRTLRERPDFSEHLRHASISYPHSDAGKHTAAIISLAPRLETLDIHTHAESTAAKPSQDKQIGVHASERTGEWYLDAVIRHASEKNSPFLQSLIRCTLVARCDVTRLSLNDKAFLFFLPRLEVLQLSSMTWKSDPDHLRLMVEKSGPLIGKTALKSLFLDYLQCPPKVLKVLLRLPKALKVLELTSLRSSDGVLGGISIAGLLDALNTQAHSLESLTINRICFHTPDVFNVSHYNSLLNLKLEAGKLFGMQNIALAHARDWVPPATCILPSSLKSLILDFTTWSKKGDRPGVKIEGCLYEAIWWLARTVLSKQLPNLETLVFDHHDQAVPESDVHGGRVLLPGPVCYDLIGMFAGSGVEVVVHDPPSSWLWS</sequence>
<dbReference type="AlphaFoldDB" id="A0A9P4HLP6"/>